<evidence type="ECO:0000313" key="4">
    <source>
        <dbReference type="Proteomes" id="UP000035009"/>
    </source>
</evidence>
<dbReference type="AlphaFoldDB" id="M3TB92"/>
<reference evidence="3 4" key="1">
    <citation type="submission" date="2013-02" db="EMBL/GenBank/DDBJ databases">
        <title>Whole genome shotgun sequence of Gordonia malaquae NBRC 108250.</title>
        <authorList>
            <person name="Yoshida I."/>
            <person name="Hosoyama A."/>
            <person name="Tsuchikane K."/>
            <person name="Ando Y."/>
            <person name="Baba S."/>
            <person name="Ohji S."/>
            <person name="Hamada M."/>
            <person name="Tamura T."/>
            <person name="Yamazoe A."/>
            <person name="Yamazaki S."/>
            <person name="Fujita N."/>
        </authorList>
    </citation>
    <scope>NUCLEOTIDE SEQUENCE [LARGE SCALE GENOMIC DNA]</scope>
    <source>
        <strain evidence="3 4">NBRC 108250</strain>
    </source>
</reference>
<dbReference type="Proteomes" id="UP000035009">
    <property type="component" value="Unassembled WGS sequence"/>
</dbReference>
<keyword evidence="4" id="KW-1185">Reference proteome</keyword>
<feature type="signal peptide" evidence="1">
    <location>
        <begin position="1"/>
        <end position="24"/>
    </location>
</feature>
<dbReference type="PROSITE" id="PS51257">
    <property type="entry name" value="PROKAR_LIPOPROTEIN"/>
    <property type="match status" value="1"/>
</dbReference>
<name>M3TB92_GORML</name>
<dbReference type="Pfam" id="PF13485">
    <property type="entry name" value="Peptidase_MA_2"/>
    <property type="match status" value="1"/>
</dbReference>
<evidence type="ECO:0000259" key="2">
    <source>
        <dbReference type="Pfam" id="PF13485"/>
    </source>
</evidence>
<dbReference type="InterPro" id="IPR039568">
    <property type="entry name" value="Peptidase_MA-like_dom"/>
</dbReference>
<comment type="caution">
    <text evidence="3">The sequence shown here is derived from an EMBL/GenBank/DDBJ whole genome shotgun (WGS) entry which is preliminary data.</text>
</comment>
<dbReference type="EMBL" id="BAOP01000004">
    <property type="protein sequence ID" value="GAC78661.1"/>
    <property type="molecule type" value="Genomic_DNA"/>
</dbReference>
<dbReference type="STRING" id="410332.SAMN04488550_2783"/>
<dbReference type="OrthoDB" id="5242307at2"/>
<feature type="domain" description="Peptidase MA-like" evidence="2">
    <location>
        <begin position="333"/>
        <end position="466"/>
    </location>
</feature>
<dbReference type="eggNOG" id="COG0308">
    <property type="taxonomic scope" value="Bacteria"/>
</dbReference>
<organism evidence="3 4">
    <name type="scientific">Gordonia malaquae NBRC 108250</name>
    <dbReference type="NCBI Taxonomy" id="1223542"/>
    <lineage>
        <taxon>Bacteria</taxon>
        <taxon>Bacillati</taxon>
        <taxon>Actinomycetota</taxon>
        <taxon>Actinomycetes</taxon>
        <taxon>Mycobacteriales</taxon>
        <taxon>Gordoniaceae</taxon>
        <taxon>Gordonia</taxon>
    </lineage>
</organism>
<feature type="chain" id="PRO_5038893542" description="Peptidase MA-like domain-containing protein" evidence="1">
    <location>
        <begin position="25"/>
        <end position="470"/>
    </location>
</feature>
<evidence type="ECO:0000313" key="3">
    <source>
        <dbReference type="EMBL" id="GAC78661.1"/>
    </source>
</evidence>
<sequence length="470" mass="49148">MSSHHGRATLAALVAAAVSFGVLTACSNGPDDSVTPSGSVSTTPLNPFEQQRSDGVTALLDQLSSVLRTGDIAGLDALIDKSAPAAFRDRMRTIAASFAAKGDRGSRGGPLAASTFGYRLAPSTGAERLLGEQWVSRLEQQGSTDTWVNPVELSYALGGARTPGLDEPVITLTETMSFARYDDDWKVVGDGSLAPDPTPTTIKSAGPAEVGPWEFGGVAAVDVKTAGGTSTVLSYPRTEATTAAATKILPAAVTAVDKFWGQDWPRRAAVVATGSPAEFAGLTRTESADTKTAAAATVFSRIDKPEKKVIGQRIVLAPSAASLTGPALTVVLRHELMHVATRLITAENAPLWLTEGVPEYVGRRGTYREFIDAAPDLAAAVAGGDVPKTLPADSAFAVDTDAARVAYQSAWSFAAFVADEYGEEKLKTLYTGVAKGGDSPTQDAAIRSALGKDKAALVKQWQGWLREQVR</sequence>
<gene>
    <name evidence="3" type="ORF">GM1_004_01060</name>
</gene>
<accession>M3TB92</accession>
<keyword evidence="1" id="KW-0732">Signal</keyword>
<proteinExistence type="predicted"/>
<evidence type="ECO:0000256" key="1">
    <source>
        <dbReference type="SAM" id="SignalP"/>
    </source>
</evidence>
<dbReference type="RefSeq" id="WP_008376792.1">
    <property type="nucleotide sequence ID" value="NZ_BAOP01000004.1"/>
</dbReference>
<protein>
    <recommendedName>
        <fullName evidence="2">Peptidase MA-like domain-containing protein</fullName>
    </recommendedName>
</protein>